<accession>R9H6R9</accession>
<sequence>MKKSLLILLCGLVFVYTACDEYDDTYPAEYHKIMSLKQTGEESINLYNTGQDASFDITVMKSGYDPLLTAQAKLTVLSDEALKEYNEDYTILPSTTYMIEGSEIDFQPGELYKISKVIMKTNDIQTLMEQPENADKTFVLPISLVSSTDSVNSMNNLYIVKPVITTPKVAFKVSEEECVKGFTSETEPALFVIPLGLEIDNQWDFTAKVEIVNNDGKEGFLSSNTVTLENDGVVTFEPGKEATLKVSVSARSGSDLTNIVIGGKVAIRITEVSGISFDYDTDEFILTVTGKEYTYNNKGLDASMLSFNFTAFANGTSENLFDKDVLTFVQTPFPNRGFSETKTNPYFQLTLPEGVTDFALSFTQCHENPVALLRGFDVIWSADGSFTDIPDAKKSYSMAELDAAGAINVGASFTTSACHSATPVKYIRLVQTWNCEGTTVVGSTERWHFRMAEFKLYGVSIQ</sequence>
<gene>
    <name evidence="3" type="ORF">C799_04791</name>
</gene>
<reference evidence="3 4" key="1">
    <citation type="submission" date="2013-04" db="EMBL/GenBank/DDBJ databases">
        <title>The Genome Sequence of Bacteroides thetaiotaomicron dnLKV9.</title>
        <authorList>
            <consortium name="The Broad Institute Genomics Platform"/>
            <consortium name="The Broad Institute Genome Sequencing Center for Infectious Disease"/>
            <person name="Earl A."/>
            <person name="Xavier R."/>
            <person name="Kuhn K."/>
            <person name="Stappenbeck T."/>
            <person name="Walker B."/>
            <person name="Young S."/>
            <person name="Zeng Q."/>
            <person name="Gargeya S."/>
            <person name="Fitzgerald M."/>
            <person name="Haas B."/>
            <person name="Abouelleil A."/>
            <person name="Allen A.W."/>
            <person name="Alvarado L."/>
            <person name="Arachchi H.M."/>
            <person name="Berlin A.M."/>
            <person name="Chapman S.B."/>
            <person name="Gainer-Dewar J."/>
            <person name="Goldberg J."/>
            <person name="Griggs A."/>
            <person name="Gujja S."/>
            <person name="Hansen M."/>
            <person name="Howarth C."/>
            <person name="Imamovic A."/>
            <person name="Ireland A."/>
            <person name="Larimer J."/>
            <person name="McCowan C."/>
            <person name="Murphy C."/>
            <person name="Pearson M."/>
            <person name="Poon T.W."/>
            <person name="Priest M."/>
            <person name="Roberts A."/>
            <person name="Saif S."/>
            <person name="Shea T."/>
            <person name="Sisk P."/>
            <person name="Sykes S."/>
            <person name="Wortman J."/>
            <person name="Nusbaum C."/>
            <person name="Birren B."/>
        </authorList>
    </citation>
    <scope>NUCLEOTIDE SEQUENCE [LARGE SCALE GENOMIC DNA]</scope>
    <source>
        <strain evidence="4">dnLKV9</strain>
    </source>
</reference>
<evidence type="ECO:0000256" key="1">
    <source>
        <dbReference type="SAM" id="SignalP"/>
    </source>
</evidence>
<feature type="chain" id="PRO_5004472833" description="BT-3987-like N-terminal domain-containing protein" evidence="1">
    <location>
        <begin position="19"/>
        <end position="462"/>
    </location>
</feature>
<dbReference type="Proteomes" id="UP000014207">
    <property type="component" value="Unassembled WGS sequence"/>
</dbReference>
<dbReference type="InterPro" id="IPR013728">
    <property type="entry name" value="BT_3987-like_N"/>
</dbReference>
<dbReference type="Gene3D" id="2.60.40.1740">
    <property type="entry name" value="hypothetical protein (bacova_03559)"/>
    <property type="match status" value="1"/>
</dbReference>
<evidence type="ECO:0000313" key="4">
    <source>
        <dbReference type="Proteomes" id="UP000014207"/>
    </source>
</evidence>
<feature type="domain" description="BT-3987-like N-terminal" evidence="2">
    <location>
        <begin position="37"/>
        <end position="150"/>
    </location>
</feature>
<dbReference type="RefSeq" id="WP_016269893.1">
    <property type="nucleotide sequence ID" value="NZ_KE159463.1"/>
</dbReference>
<protein>
    <recommendedName>
        <fullName evidence="2">BT-3987-like N-terminal domain-containing protein</fullName>
    </recommendedName>
</protein>
<evidence type="ECO:0000313" key="3">
    <source>
        <dbReference type="EMBL" id="EOR96869.1"/>
    </source>
</evidence>
<dbReference type="Pfam" id="PF08522">
    <property type="entry name" value="BT_3987-like_N"/>
    <property type="match status" value="1"/>
</dbReference>
<dbReference type="PATRIC" id="fig|1235785.3.peg.4821"/>
<keyword evidence="1" id="KW-0732">Signal</keyword>
<comment type="caution">
    <text evidence="3">The sequence shown here is derived from an EMBL/GenBank/DDBJ whole genome shotgun (WGS) entry which is preliminary data.</text>
</comment>
<organism evidence="3 4">
    <name type="scientific">Bacteroides thetaiotaomicron dnLKV9</name>
    <dbReference type="NCBI Taxonomy" id="1235785"/>
    <lineage>
        <taxon>Bacteria</taxon>
        <taxon>Pseudomonadati</taxon>
        <taxon>Bacteroidota</taxon>
        <taxon>Bacteroidia</taxon>
        <taxon>Bacteroidales</taxon>
        <taxon>Bacteroidaceae</taxon>
        <taxon>Bacteroides</taxon>
    </lineage>
</organism>
<proteinExistence type="predicted"/>
<dbReference type="HOGENOM" id="CLU_590067_0_0_10"/>
<name>R9H6R9_BACT4</name>
<dbReference type="AlphaFoldDB" id="R9H6R9"/>
<evidence type="ECO:0000259" key="2">
    <source>
        <dbReference type="Pfam" id="PF08522"/>
    </source>
</evidence>
<dbReference type="EMBL" id="ASSM01000019">
    <property type="protein sequence ID" value="EOR96869.1"/>
    <property type="molecule type" value="Genomic_DNA"/>
</dbReference>
<feature type="signal peptide" evidence="1">
    <location>
        <begin position="1"/>
        <end position="18"/>
    </location>
</feature>
<dbReference type="Gene3D" id="2.60.120.260">
    <property type="entry name" value="Galactose-binding domain-like"/>
    <property type="match status" value="1"/>
</dbReference>